<dbReference type="SUPFAM" id="SSF81383">
    <property type="entry name" value="F-box domain"/>
    <property type="match status" value="1"/>
</dbReference>
<dbReference type="Proteomes" id="UP000631114">
    <property type="component" value="Unassembled WGS sequence"/>
</dbReference>
<dbReference type="InterPro" id="IPR006566">
    <property type="entry name" value="FBD"/>
</dbReference>
<evidence type="ECO:0000259" key="1">
    <source>
        <dbReference type="PROSITE" id="PS50181"/>
    </source>
</evidence>
<dbReference type="AlphaFoldDB" id="A0A835H4H8"/>
<dbReference type="PANTHER" id="PTHR31900:SF30">
    <property type="entry name" value="SUPERFAMILY PROTEIN, PUTATIVE-RELATED"/>
    <property type="match status" value="1"/>
</dbReference>
<dbReference type="InterPro" id="IPR053781">
    <property type="entry name" value="F-box_AtFBL13-like"/>
</dbReference>
<dbReference type="OrthoDB" id="819388at2759"/>
<dbReference type="InterPro" id="IPR001810">
    <property type="entry name" value="F-box_dom"/>
</dbReference>
<gene>
    <name evidence="2" type="ORF">IFM89_035727</name>
</gene>
<name>A0A835H4H8_9MAGN</name>
<evidence type="ECO:0000313" key="2">
    <source>
        <dbReference type="EMBL" id="KAF9590518.1"/>
    </source>
</evidence>
<proteinExistence type="predicted"/>
<sequence length="510" mass="59027">MTTIIRDANASQDSGMENLFEGQNDGNGEDRFSNLPEHIILHILSFLHTKHVVLTSVFSSRWRYLWTLVPNLGFCDVHLFHQNIWRNPEYENKFMNFVDRVLFLIDVPYISKFYLLLTKCYDEYRVNSWITTAVMRKAKELVIVAAVGYVVVPRCLFTSESLTTLKIEMEHDLRMPSLINLPSLKVLHLGHVCIYVDGDFQVSFRFPNLEELYLKECNWMEIDKANITAPALERLIIEDDPICKNDGLHNCEIHIFAKSLISFKMKSNLSYQYYPHILSSLGDASVDVLHNLSSHSEEIDHRLRNLLKVICNVRDLALSNHTIVVSFTESFVFLALFRGDLLSHLHKFFNSFHLTVIVEFNDGKRIGWTIRHLIELLRHLPNIESLLLINTDGGCAFEKHFLIIETIPSIARLKSIEIQNFHGSRHELNFLRILLKNARILEKLTISIVSSLSANPLVQVDISRKLRMLSRGSPGKVEVIVANRKDEFLSEEERKWGQNTGQSWYKLEHT</sequence>
<dbReference type="Gene3D" id="3.80.10.10">
    <property type="entry name" value="Ribonuclease Inhibitor"/>
    <property type="match status" value="1"/>
</dbReference>
<keyword evidence="3" id="KW-1185">Reference proteome</keyword>
<organism evidence="2 3">
    <name type="scientific">Coptis chinensis</name>
    <dbReference type="NCBI Taxonomy" id="261450"/>
    <lineage>
        <taxon>Eukaryota</taxon>
        <taxon>Viridiplantae</taxon>
        <taxon>Streptophyta</taxon>
        <taxon>Embryophyta</taxon>
        <taxon>Tracheophyta</taxon>
        <taxon>Spermatophyta</taxon>
        <taxon>Magnoliopsida</taxon>
        <taxon>Ranunculales</taxon>
        <taxon>Ranunculaceae</taxon>
        <taxon>Coptidoideae</taxon>
        <taxon>Coptis</taxon>
    </lineage>
</organism>
<dbReference type="PANTHER" id="PTHR31900">
    <property type="entry name" value="F-BOX/RNI SUPERFAMILY PROTEIN-RELATED"/>
    <property type="match status" value="1"/>
</dbReference>
<evidence type="ECO:0000313" key="3">
    <source>
        <dbReference type="Proteomes" id="UP000631114"/>
    </source>
</evidence>
<dbReference type="CDD" id="cd22160">
    <property type="entry name" value="F-box_AtFBL13-like"/>
    <property type="match status" value="1"/>
</dbReference>
<dbReference type="InterPro" id="IPR036047">
    <property type="entry name" value="F-box-like_dom_sf"/>
</dbReference>
<dbReference type="SUPFAM" id="SSF52058">
    <property type="entry name" value="L domain-like"/>
    <property type="match status" value="1"/>
</dbReference>
<feature type="domain" description="F-box" evidence="1">
    <location>
        <begin position="29"/>
        <end position="88"/>
    </location>
</feature>
<dbReference type="InterPro" id="IPR050232">
    <property type="entry name" value="FBL13/AtMIF1-like"/>
</dbReference>
<dbReference type="Pfam" id="PF00646">
    <property type="entry name" value="F-box"/>
    <property type="match status" value="1"/>
</dbReference>
<protein>
    <recommendedName>
        <fullName evidence="1">F-box domain-containing protein</fullName>
    </recommendedName>
</protein>
<reference evidence="2 3" key="1">
    <citation type="submission" date="2020-10" db="EMBL/GenBank/DDBJ databases">
        <title>The Coptis chinensis genome and diversification of protoberbering-type alkaloids.</title>
        <authorList>
            <person name="Wang B."/>
            <person name="Shu S."/>
            <person name="Song C."/>
            <person name="Liu Y."/>
        </authorList>
    </citation>
    <scope>NUCLEOTIDE SEQUENCE [LARGE SCALE GENOMIC DNA]</scope>
    <source>
        <strain evidence="2">HL-2020</strain>
        <tissue evidence="2">Leaf</tissue>
    </source>
</reference>
<dbReference type="Pfam" id="PF08387">
    <property type="entry name" value="FBD"/>
    <property type="match status" value="1"/>
</dbReference>
<dbReference type="SMART" id="SM00579">
    <property type="entry name" value="FBD"/>
    <property type="match status" value="1"/>
</dbReference>
<comment type="caution">
    <text evidence="2">The sequence shown here is derived from an EMBL/GenBank/DDBJ whole genome shotgun (WGS) entry which is preliminary data.</text>
</comment>
<dbReference type="InterPro" id="IPR032675">
    <property type="entry name" value="LRR_dom_sf"/>
</dbReference>
<dbReference type="Gene3D" id="1.20.1280.50">
    <property type="match status" value="1"/>
</dbReference>
<dbReference type="EMBL" id="JADFTS010000009">
    <property type="protein sequence ID" value="KAF9590518.1"/>
    <property type="molecule type" value="Genomic_DNA"/>
</dbReference>
<accession>A0A835H4H8</accession>
<dbReference type="PROSITE" id="PS50181">
    <property type="entry name" value="FBOX"/>
    <property type="match status" value="1"/>
</dbReference>